<evidence type="ECO:0000256" key="1">
    <source>
        <dbReference type="SAM" id="MobiDB-lite"/>
    </source>
</evidence>
<name>A0AAP0RA80_LIQFO</name>
<proteinExistence type="predicted"/>
<reference evidence="2 3" key="1">
    <citation type="journal article" date="2024" name="Plant J.">
        <title>Genome sequences and population genomics reveal climatic adaptation and genomic divergence between two closely related sweetgum species.</title>
        <authorList>
            <person name="Xu W.Q."/>
            <person name="Ren C.Q."/>
            <person name="Zhang X.Y."/>
            <person name="Comes H.P."/>
            <person name="Liu X.H."/>
            <person name="Li Y.G."/>
            <person name="Kettle C.J."/>
            <person name="Jalonen R."/>
            <person name="Gaisberger H."/>
            <person name="Ma Y.Z."/>
            <person name="Qiu Y.X."/>
        </authorList>
    </citation>
    <scope>NUCLEOTIDE SEQUENCE [LARGE SCALE GENOMIC DNA]</scope>
    <source>
        <strain evidence="2">Hangzhou</strain>
    </source>
</reference>
<dbReference type="Proteomes" id="UP001415857">
    <property type="component" value="Unassembled WGS sequence"/>
</dbReference>
<sequence>MSDRDRTNDSSADFQREKRRFSRESDDADLNVEKDTSSESDSESVTAKKARVSDSTEEKESGLVVERDDGFLEKNTVSRENDTSVEKRVGMIEIDLNFPPLDAAEGEEAIYIDLENGDERDIGNKGEEIEGRCMCFGFDLGKVEVDPYGEGSDDSRSGRRRYTREEKGKGKVGDDWLSIATAGSLDLGKKEIKLWIGPS</sequence>
<feature type="compositionally biased region" description="Basic and acidic residues" evidence="1">
    <location>
        <begin position="51"/>
        <end position="82"/>
    </location>
</feature>
<protein>
    <submittedName>
        <fullName evidence="2">Uncharacterized protein</fullName>
    </submittedName>
</protein>
<feature type="region of interest" description="Disordered" evidence="1">
    <location>
        <begin position="1"/>
        <end position="82"/>
    </location>
</feature>
<evidence type="ECO:0000313" key="3">
    <source>
        <dbReference type="Proteomes" id="UP001415857"/>
    </source>
</evidence>
<organism evidence="2 3">
    <name type="scientific">Liquidambar formosana</name>
    <name type="common">Formosan gum</name>
    <dbReference type="NCBI Taxonomy" id="63359"/>
    <lineage>
        <taxon>Eukaryota</taxon>
        <taxon>Viridiplantae</taxon>
        <taxon>Streptophyta</taxon>
        <taxon>Embryophyta</taxon>
        <taxon>Tracheophyta</taxon>
        <taxon>Spermatophyta</taxon>
        <taxon>Magnoliopsida</taxon>
        <taxon>eudicotyledons</taxon>
        <taxon>Gunneridae</taxon>
        <taxon>Pentapetalae</taxon>
        <taxon>Saxifragales</taxon>
        <taxon>Altingiaceae</taxon>
        <taxon>Liquidambar</taxon>
    </lineage>
</organism>
<comment type="caution">
    <text evidence="2">The sequence shown here is derived from an EMBL/GenBank/DDBJ whole genome shotgun (WGS) entry which is preliminary data.</text>
</comment>
<dbReference type="EMBL" id="JBBPBK010000012">
    <property type="protein sequence ID" value="KAK9273732.1"/>
    <property type="molecule type" value="Genomic_DNA"/>
</dbReference>
<keyword evidence="3" id="KW-1185">Reference proteome</keyword>
<feature type="compositionally biased region" description="Basic and acidic residues" evidence="1">
    <location>
        <begin position="153"/>
        <end position="171"/>
    </location>
</feature>
<accession>A0AAP0RA80</accession>
<gene>
    <name evidence="2" type="ORF">L1049_018542</name>
</gene>
<feature type="region of interest" description="Disordered" evidence="1">
    <location>
        <begin position="146"/>
        <end position="171"/>
    </location>
</feature>
<evidence type="ECO:0000313" key="2">
    <source>
        <dbReference type="EMBL" id="KAK9273732.1"/>
    </source>
</evidence>
<dbReference type="AlphaFoldDB" id="A0AAP0RA80"/>